<evidence type="ECO:0000256" key="3">
    <source>
        <dbReference type="PROSITE-ProRule" id="PRU00221"/>
    </source>
</evidence>
<feature type="non-terminal residue" evidence="5">
    <location>
        <position position="1"/>
    </location>
</feature>
<evidence type="ECO:0000313" key="5">
    <source>
        <dbReference type="EMBL" id="RKO83357.1"/>
    </source>
</evidence>
<keyword evidence="2" id="KW-0677">Repeat</keyword>
<dbReference type="AlphaFoldDB" id="A0A4V1IPK3"/>
<protein>
    <submittedName>
        <fullName evidence="5">Uncharacterized protein</fullName>
    </submittedName>
</protein>
<dbReference type="OrthoDB" id="2414538at2759"/>
<organism evidence="5 6">
    <name type="scientific">Blyttiomyces helicus</name>
    <dbReference type="NCBI Taxonomy" id="388810"/>
    <lineage>
        <taxon>Eukaryota</taxon>
        <taxon>Fungi</taxon>
        <taxon>Fungi incertae sedis</taxon>
        <taxon>Chytridiomycota</taxon>
        <taxon>Chytridiomycota incertae sedis</taxon>
        <taxon>Chytridiomycetes</taxon>
        <taxon>Chytridiomycetes incertae sedis</taxon>
        <taxon>Blyttiomyces</taxon>
    </lineage>
</organism>
<dbReference type="SUPFAM" id="SSF50978">
    <property type="entry name" value="WD40 repeat-like"/>
    <property type="match status" value="1"/>
</dbReference>
<dbReference type="EMBL" id="ML001328">
    <property type="protein sequence ID" value="RKO83357.1"/>
    <property type="molecule type" value="Genomic_DNA"/>
</dbReference>
<accession>A0A4V1IPK3</accession>
<evidence type="ECO:0000256" key="2">
    <source>
        <dbReference type="ARBA" id="ARBA00022737"/>
    </source>
</evidence>
<evidence type="ECO:0000256" key="1">
    <source>
        <dbReference type="ARBA" id="ARBA00022574"/>
    </source>
</evidence>
<dbReference type="GO" id="GO:0005737">
    <property type="term" value="C:cytoplasm"/>
    <property type="evidence" value="ECO:0007669"/>
    <property type="project" value="TreeGrafter"/>
</dbReference>
<dbReference type="GO" id="GO:0045717">
    <property type="term" value="P:negative regulation of fatty acid biosynthetic process"/>
    <property type="evidence" value="ECO:0007669"/>
    <property type="project" value="TreeGrafter"/>
</dbReference>
<dbReference type="PANTHER" id="PTHR15574">
    <property type="entry name" value="WD REPEAT DOMAIN-CONTAINING FAMILY"/>
    <property type="match status" value="1"/>
</dbReference>
<dbReference type="PROSITE" id="PS50082">
    <property type="entry name" value="WD_REPEATS_2"/>
    <property type="match status" value="1"/>
</dbReference>
<dbReference type="Proteomes" id="UP000269721">
    <property type="component" value="Unassembled WGS sequence"/>
</dbReference>
<keyword evidence="6" id="KW-1185">Reference proteome</keyword>
<dbReference type="InterPro" id="IPR015943">
    <property type="entry name" value="WD40/YVTN_repeat-like_dom_sf"/>
</dbReference>
<dbReference type="InterPro" id="IPR001680">
    <property type="entry name" value="WD40_rpt"/>
</dbReference>
<sequence length="217" mass="23893">TVKDVNFIGASDDYVVSGSDDGSLLIWSKTTGKLINILRGDEQVVNVIVQNPTLPVLAVSGIDNDVKLFESIYPTSCGTPVDVDRLLRDGPDDDDDHDDHDDGGGTSGGDDEPRRRRRHHRRGRYPEMGSPHRRSNPSLTDPFPPLSTRATPVFPPSSSLLARARAIVNENDQRRSRGLDDHRSRLTVGMLRALMRRMEAAREGAEEMPEGEGCAVQ</sequence>
<dbReference type="GO" id="GO:0080008">
    <property type="term" value="C:Cul4-RING E3 ubiquitin ligase complex"/>
    <property type="evidence" value="ECO:0007669"/>
    <property type="project" value="TreeGrafter"/>
</dbReference>
<feature type="region of interest" description="Disordered" evidence="4">
    <location>
        <begin position="80"/>
        <end position="157"/>
    </location>
</feature>
<gene>
    <name evidence="5" type="ORF">BDK51DRAFT_51811</name>
</gene>
<evidence type="ECO:0000256" key="4">
    <source>
        <dbReference type="SAM" id="MobiDB-lite"/>
    </source>
</evidence>
<dbReference type="PANTHER" id="PTHR15574:SF40">
    <property type="entry name" value="WD AND TETRATRICOPEPTIDE REPEATS PROTEIN 1"/>
    <property type="match status" value="1"/>
</dbReference>
<feature type="compositionally biased region" description="Acidic residues" evidence="4">
    <location>
        <begin position="91"/>
        <end position="101"/>
    </location>
</feature>
<evidence type="ECO:0000313" key="6">
    <source>
        <dbReference type="Proteomes" id="UP000269721"/>
    </source>
</evidence>
<keyword evidence="1 3" id="KW-0853">WD repeat</keyword>
<dbReference type="InterPro" id="IPR036322">
    <property type="entry name" value="WD40_repeat_dom_sf"/>
</dbReference>
<dbReference type="InterPro" id="IPR045151">
    <property type="entry name" value="DCAF8"/>
</dbReference>
<reference evidence="6" key="1">
    <citation type="journal article" date="2018" name="Nat. Microbiol.">
        <title>Leveraging single-cell genomics to expand the fungal tree of life.</title>
        <authorList>
            <person name="Ahrendt S.R."/>
            <person name="Quandt C.A."/>
            <person name="Ciobanu D."/>
            <person name="Clum A."/>
            <person name="Salamov A."/>
            <person name="Andreopoulos B."/>
            <person name="Cheng J.F."/>
            <person name="Woyke T."/>
            <person name="Pelin A."/>
            <person name="Henrissat B."/>
            <person name="Reynolds N.K."/>
            <person name="Benny G.L."/>
            <person name="Smith M.E."/>
            <person name="James T.Y."/>
            <person name="Grigoriev I.V."/>
        </authorList>
    </citation>
    <scope>NUCLEOTIDE SEQUENCE [LARGE SCALE GENOMIC DNA]</scope>
</reference>
<proteinExistence type="predicted"/>
<feature type="repeat" description="WD" evidence="3">
    <location>
        <begin position="1"/>
        <end position="37"/>
    </location>
</feature>
<name>A0A4V1IPK3_9FUNG</name>
<dbReference type="Gene3D" id="2.130.10.10">
    <property type="entry name" value="YVTN repeat-like/Quinoprotein amine dehydrogenase"/>
    <property type="match status" value="1"/>
</dbReference>